<dbReference type="SUPFAM" id="SSF81321">
    <property type="entry name" value="Family A G protein-coupled receptor-like"/>
    <property type="match status" value="1"/>
</dbReference>
<keyword evidence="4 5" id="KW-0472">Membrane</keyword>
<name>A0A3S1GYK6_ELYCH</name>
<proteinExistence type="predicted"/>
<dbReference type="AlphaFoldDB" id="A0A3S1GYK6"/>
<accession>A0A3S1GYK6</accession>
<organism evidence="7 8">
    <name type="scientific">Elysia chlorotica</name>
    <name type="common">Eastern emerald elysia</name>
    <name type="synonym">Sea slug</name>
    <dbReference type="NCBI Taxonomy" id="188477"/>
    <lineage>
        <taxon>Eukaryota</taxon>
        <taxon>Metazoa</taxon>
        <taxon>Spiralia</taxon>
        <taxon>Lophotrochozoa</taxon>
        <taxon>Mollusca</taxon>
        <taxon>Gastropoda</taxon>
        <taxon>Heterobranchia</taxon>
        <taxon>Euthyneura</taxon>
        <taxon>Panpulmonata</taxon>
        <taxon>Sacoglossa</taxon>
        <taxon>Placobranchoidea</taxon>
        <taxon>Plakobranchidae</taxon>
        <taxon>Elysia</taxon>
    </lineage>
</organism>
<comment type="subcellular location">
    <subcellularLocation>
        <location evidence="1">Membrane</location>
    </subcellularLocation>
</comment>
<dbReference type="OrthoDB" id="6112736at2759"/>
<dbReference type="Proteomes" id="UP000271974">
    <property type="component" value="Unassembled WGS sequence"/>
</dbReference>
<comment type="caution">
    <text evidence="7">The sequence shown here is derived from an EMBL/GenBank/DDBJ whole genome shotgun (WGS) entry which is preliminary data.</text>
</comment>
<dbReference type="PROSITE" id="PS50262">
    <property type="entry name" value="G_PROTEIN_RECEP_F1_2"/>
    <property type="match status" value="1"/>
</dbReference>
<dbReference type="EMBL" id="RQTK01002040">
    <property type="protein sequence ID" value="RUS68749.1"/>
    <property type="molecule type" value="Genomic_DNA"/>
</dbReference>
<evidence type="ECO:0000313" key="7">
    <source>
        <dbReference type="EMBL" id="RUS68749.1"/>
    </source>
</evidence>
<evidence type="ECO:0000259" key="6">
    <source>
        <dbReference type="PROSITE" id="PS50262"/>
    </source>
</evidence>
<feature type="non-terminal residue" evidence="7">
    <location>
        <position position="231"/>
    </location>
</feature>
<evidence type="ECO:0000256" key="4">
    <source>
        <dbReference type="ARBA" id="ARBA00023136"/>
    </source>
</evidence>
<keyword evidence="2 5" id="KW-0812">Transmembrane</keyword>
<evidence type="ECO:0000256" key="3">
    <source>
        <dbReference type="ARBA" id="ARBA00022989"/>
    </source>
</evidence>
<dbReference type="GO" id="GO:0016020">
    <property type="term" value="C:membrane"/>
    <property type="evidence" value="ECO:0007669"/>
    <property type="project" value="UniProtKB-SubCell"/>
</dbReference>
<feature type="domain" description="G-protein coupled receptors family 1 profile" evidence="6">
    <location>
        <begin position="1"/>
        <end position="229"/>
    </location>
</feature>
<feature type="transmembrane region" description="Helical" evidence="5">
    <location>
        <begin position="116"/>
        <end position="137"/>
    </location>
</feature>
<feature type="transmembrane region" description="Helical" evidence="5">
    <location>
        <begin position="59"/>
        <end position="84"/>
    </location>
</feature>
<gene>
    <name evidence="7" type="ORF">EGW08_023489</name>
</gene>
<evidence type="ECO:0000256" key="5">
    <source>
        <dbReference type="SAM" id="Phobius"/>
    </source>
</evidence>
<feature type="transmembrane region" description="Helical" evidence="5">
    <location>
        <begin position="206"/>
        <end position="230"/>
    </location>
</feature>
<keyword evidence="3 5" id="KW-1133">Transmembrane helix</keyword>
<evidence type="ECO:0000256" key="2">
    <source>
        <dbReference type="ARBA" id="ARBA00022692"/>
    </source>
</evidence>
<dbReference type="Gene3D" id="1.20.1070.10">
    <property type="entry name" value="Rhodopsin 7-helix transmembrane proteins"/>
    <property type="match status" value="1"/>
</dbReference>
<dbReference type="InterPro" id="IPR017452">
    <property type="entry name" value="GPCR_Rhodpsn_7TM"/>
</dbReference>
<evidence type="ECO:0000313" key="8">
    <source>
        <dbReference type="Proteomes" id="UP000271974"/>
    </source>
</evidence>
<keyword evidence="8" id="KW-1185">Reference proteome</keyword>
<feature type="transmembrane region" description="Helical" evidence="5">
    <location>
        <begin position="166"/>
        <end position="186"/>
    </location>
</feature>
<protein>
    <recommendedName>
        <fullName evidence="6">G-protein coupled receptors family 1 profile domain-containing protein</fullName>
    </recommendedName>
</protein>
<reference evidence="7 8" key="1">
    <citation type="submission" date="2019-01" db="EMBL/GenBank/DDBJ databases">
        <title>A draft genome assembly of the solar-powered sea slug Elysia chlorotica.</title>
        <authorList>
            <person name="Cai H."/>
            <person name="Li Q."/>
            <person name="Fang X."/>
            <person name="Li J."/>
            <person name="Curtis N.E."/>
            <person name="Altenburger A."/>
            <person name="Shibata T."/>
            <person name="Feng M."/>
            <person name="Maeda T."/>
            <person name="Schwartz J.A."/>
            <person name="Shigenobu S."/>
            <person name="Lundholm N."/>
            <person name="Nishiyama T."/>
            <person name="Yang H."/>
            <person name="Hasebe M."/>
            <person name="Li S."/>
            <person name="Pierce S.K."/>
            <person name="Wang J."/>
        </authorList>
    </citation>
    <scope>NUCLEOTIDE SEQUENCE [LARGE SCALE GENOMIC DNA]</scope>
    <source>
        <strain evidence="7">EC2010</strain>
        <tissue evidence="7">Whole organism of an adult</tissue>
    </source>
</reference>
<sequence length="231" mass="25859">MLTWRWAVDLHIINTLFYWPAFTFYDFSSYISVFLGVTRCACVARPLHFKATFTRRRTGLGVVCLLSLAVLLHLPVLTIFRIGWSRDPLTNASVPVLVAANRQSMVKINDLVNKNILPWLSFFTMIGCVALLSFKLFQASKVRSLPAAAKADGADTNRLSSKDMHVVQSVVLVCSIFILAQLPSLIVSVVRVVNPEFDFEGKLERLFGIFAHVSLTCSLLNATVNILVYYN</sequence>
<evidence type="ECO:0000256" key="1">
    <source>
        <dbReference type="ARBA" id="ARBA00004370"/>
    </source>
</evidence>